<reference evidence="2" key="1">
    <citation type="submission" date="2006-07" db="EMBL/GenBank/DDBJ databases">
        <title>Complete sequence of Thiomicrospira crunogena XCL-2.</title>
        <authorList>
            <consortium name="US DOE Joint Genome Institute"/>
            <person name="Copeland A."/>
            <person name="Lucas S."/>
            <person name="Lapidus A."/>
            <person name="Barry K."/>
            <person name="Detter J.C."/>
            <person name="Glavina del Rio T."/>
            <person name="Hammon N."/>
            <person name="Israni S."/>
            <person name="Dalin E."/>
            <person name="Tice H."/>
            <person name="Pitluck S."/>
            <person name="Chain P."/>
            <person name="Malfatti S."/>
            <person name="Shin M."/>
            <person name="Vergez L."/>
            <person name="Schmutz J."/>
            <person name="Larimer F."/>
            <person name="Land M."/>
            <person name="Hauser L."/>
            <person name="Kyrpides N."/>
            <person name="Lykidis A."/>
            <person name="Scott K.M."/>
            <person name="Sievert S."/>
            <person name="Kerfeld C."/>
            <person name="Freyermuth S."/>
            <person name="Dobrinski K."/>
            <person name="Boller A."/>
            <person name="Fitzpatrick K."/>
            <person name="Thoma P."/>
            <person name="Moore J."/>
            <person name="Richardson P."/>
        </authorList>
    </citation>
    <scope>NUCLEOTIDE SEQUENCE</scope>
    <source>
        <strain evidence="2">XCL-2</strain>
    </source>
</reference>
<dbReference type="Gene3D" id="3.30.420.10">
    <property type="entry name" value="Ribonuclease H-like superfamily/Ribonuclease H"/>
    <property type="match status" value="1"/>
</dbReference>
<dbReference type="InterPro" id="IPR012337">
    <property type="entry name" value="RNaseH-like_sf"/>
</dbReference>
<dbReference type="STRING" id="317025.Tcr_0669"/>
<keyword evidence="2" id="KW-0269">Exonuclease</keyword>
<sequence>MIQAMIDLETLGLKQNSVIASIGIVIFDAKTIHGLFHIRLDVAASSKLGFYICDDTVAWWSNQSDEARTELNGTTAPLVAVKEAFDFIEHYKPERVYAKSPSFDLEKLKYHADVLGLDVPWHFRQEMDHRTYLKAYEETLQLMPHKADEKKLVKHNAVDDALIQAYEIMSVQSQAADVQKVHSSFFSS</sequence>
<dbReference type="HOGENOM" id="CLU_094039_1_0_6"/>
<accession>Q31HV8</accession>
<organism evidence="2">
    <name type="scientific">Hydrogenovibrio crunogenus (strain DSM 25203 / XCL-2)</name>
    <name type="common">Thiomicrospira crunogena</name>
    <dbReference type="NCBI Taxonomy" id="317025"/>
    <lineage>
        <taxon>Bacteria</taxon>
        <taxon>Pseudomonadati</taxon>
        <taxon>Pseudomonadota</taxon>
        <taxon>Gammaproteobacteria</taxon>
        <taxon>Thiotrichales</taxon>
        <taxon>Piscirickettsiaceae</taxon>
        <taxon>Hydrogenovibrio</taxon>
    </lineage>
</organism>
<dbReference type="GO" id="GO:0003676">
    <property type="term" value="F:nucleic acid binding"/>
    <property type="evidence" value="ECO:0007669"/>
    <property type="project" value="InterPro"/>
</dbReference>
<dbReference type="InterPro" id="IPR036397">
    <property type="entry name" value="RNaseH_sf"/>
</dbReference>
<dbReference type="GO" id="GO:0004527">
    <property type="term" value="F:exonuclease activity"/>
    <property type="evidence" value="ECO:0007669"/>
    <property type="project" value="UniProtKB-KW"/>
</dbReference>
<keyword evidence="2" id="KW-0540">Nuclease</keyword>
<keyword evidence="2" id="KW-0378">Hydrolase</keyword>
<dbReference type="InterPro" id="IPR033390">
    <property type="entry name" value="Rv2179c-like"/>
</dbReference>
<feature type="domain" description="3'-5' exoribonuclease Rv2179c-like" evidence="1">
    <location>
        <begin position="4"/>
        <end position="165"/>
    </location>
</feature>
<dbReference type="AlphaFoldDB" id="Q31HV8"/>
<gene>
    <name evidence="2" type="ordered locus">Tcr_0669</name>
</gene>
<dbReference type="KEGG" id="tcx:Tcr_0669"/>
<dbReference type="EMBL" id="CP000109">
    <property type="protein sequence ID" value="ABB41265.1"/>
    <property type="molecule type" value="Genomic_DNA"/>
</dbReference>
<evidence type="ECO:0000313" key="2">
    <source>
        <dbReference type="EMBL" id="ABB41265.1"/>
    </source>
</evidence>
<name>Q31HV8_HYDCU</name>
<dbReference type="SUPFAM" id="SSF53098">
    <property type="entry name" value="Ribonuclease H-like"/>
    <property type="match status" value="1"/>
</dbReference>
<dbReference type="eggNOG" id="COG0847">
    <property type="taxonomic scope" value="Bacteria"/>
</dbReference>
<dbReference type="OrthoDB" id="256590at2"/>
<protein>
    <submittedName>
        <fullName evidence="2">Exonuclease</fullName>
    </submittedName>
</protein>
<evidence type="ECO:0000259" key="1">
    <source>
        <dbReference type="Pfam" id="PF16473"/>
    </source>
</evidence>
<proteinExistence type="predicted"/>
<dbReference type="Pfam" id="PF16473">
    <property type="entry name" value="Rv2179c-like"/>
    <property type="match status" value="1"/>
</dbReference>